<evidence type="ECO:0000313" key="8">
    <source>
        <dbReference type="EMBL" id="MST92638.1"/>
    </source>
</evidence>
<dbReference type="Pfam" id="PF00383">
    <property type="entry name" value="dCMP_cyt_deam_1"/>
    <property type="match status" value="1"/>
</dbReference>
<evidence type="ECO:0000313" key="9">
    <source>
        <dbReference type="EMBL" id="MTS29058.1"/>
    </source>
</evidence>
<dbReference type="PANTHER" id="PTHR11644">
    <property type="entry name" value="CYTIDINE DEAMINASE"/>
    <property type="match status" value="1"/>
</dbReference>
<dbReference type="GO" id="GO:0072527">
    <property type="term" value="P:pyrimidine-containing compound metabolic process"/>
    <property type="evidence" value="ECO:0007669"/>
    <property type="project" value="UniProtKB-ARBA"/>
</dbReference>
<comment type="caution">
    <text evidence="6">The sequence shown here is derived from an EMBL/GenBank/DDBJ whole genome shotgun (WGS) entry which is preliminary data.</text>
</comment>
<evidence type="ECO:0000259" key="5">
    <source>
        <dbReference type="PROSITE" id="PS51747"/>
    </source>
</evidence>
<evidence type="ECO:0000313" key="13">
    <source>
        <dbReference type="Proteomes" id="UP000431913"/>
    </source>
</evidence>
<dbReference type="EMBL" id="LMUA01000016">
    <property type="protein sequence ID" value="KUE75745.1"/>
    <property type="molecule type" value="Genomic_DNA"/>
</dbReference>
<keyword evidence="2" id="KW-0479">Metal-binding</keyword>
<evidence type="ECO:0000313" key="10">
    <source>
        <dbReference type="EMBL" id="MTS52320.1"/>
    </source>
</evidence>
<evidence type="ECO:0000256" key="1">
    <source>
        <dbReference type="ARBA" id="ARBA00006576"/>
    </source>
</evidence>
<dbReference type="InterPro" id="IPR016193">
    <property type="entry name" value="Cytidine_deaminase-like"/>
</dbReference>
<reference evidence="8 13" key="4">
    <citation type="submission" date="2019-08" db="EMBL/GenBank/DDBJ databases">
        <title>In-depth cultivation of the pig gut microbiome towards novel bacterial diversity and tailored functional studies.</title>
        <authorList>
            <person name="Wylensek D."/>
            <person name="Hitch T.C.A."/>
            <person name="Clavel T."/>
        </authorList>
    </citation>
    <scope>NUCLEOTIDE SEQUENCE [LARGE SCALE GENOMIC DNA]</scope>
    <source>
        <strain evidence="8 13">WCA3-601-WT-6J</strain>
    </source>
</reference>
<dbReference type="EMBL" id="VUNJ01000013">
    <property type="protein sequence ID" value="MST92638.1"/>
    <property type="molecule type" value="Genomic_DNA"/>
</dbReference>
<evidence type="ECO:0000313" key="7">
    <source>
        <dbReference type="EMBL" id="KUE75745.1"/>
    </source>
</evidence>
<dbReference type="InterPro" id="IPR050202">
    <property type="entry name" value="Cyt/Deoxycyt_deaminase"/>
</dbReference>
<evidence type="ECO:0000313" key="15">
    <source>
        <dbReference type="Proteomes" id="UP000472755"/>
    </source>
</evidence>
<accession>A0A0D8IWG2</accession>
<dbReference type="PATRIC" id="fig|1550024.3.peg.3623"/>
<dbReference type="EMBL" id="WMZR01000016">
    <property type="protein sequence ID" value="MTS52320.1"/>
    <property type="molecule type" value="Genomic_DNA"/>
</dbReference>
<gene>
    <name evidence="7" type="ORF">ASJ35_11915</name>
    <name evidence="8" type="ORF">FYJ76_11965</name>
    <name evidence="10" type="ORF">GMD52_12310</name>
    <name evidence="9" type="ORF">GMD59_17475</name>
    <name evidence="6" type="ORF">TQ39_15895</name>
</gene>
<keyword evidence="4" id="KW-0862">Zinc</keyword>
<dbReference type="Proteomes" id="UP000032483">
    <property type="component" value="Unassembled WGS sequence"/>
</dbReference>
<dbReference type="Proteomes" id="UP000472755">
    <property type="component" value="Unassembled WGS sequence"/>
</dbReference>
<evidence type="ECO:0000313" key="6">
    <source>
        <dbReference type="EMBL" id="KJF38819.1"/>
    </source>
</evidence>
<evidence type="ECO:0000256" key="4">
    <source>
        <dbReference type="ARBA" id="ARBA00022833"/>
    </source>
</evidence>
<reference evidence="6" key="1">
    <citation type="submission" date="2015-02" db="EMBL/GenBank/DDBJ databases">
        <title>A novel member of the family Ruminococcaceae isolated from human feces.</title>
        <authorList>
            <person name="Shkoporov A.N."/>
            <person name="Chaplin A.V."/>
            <person name="Motuzova O.V."/>
            <person name="Kafarskaia L.I."/>
            <person name="Khokhlova E.V."/>
            <person name="Efimov B.A."/>
        </authorList>
    </citation>
    <scope>NUCLEOTIDE SEQUENCE [LARGE SCALE GENOMIC DNA]</scope>
    <source>
        <strain evidence="6">585-1</strain>
    </source>
</reference>
<proteinExistence type="inferred from homology"/>
<dbReference type="GO" id="GO:0004126">
    <property type="term" value="F:cytidine deaminase activity"/>
    <property type="evidence" value="ECO:0007669"/>
    <property type="project" value="UniProtKB-EC"/>
</dbReference>
<dbReference type="SUPFAM" id="SSF53927">
    <property type="entry name" value="Cytidine deaminase-like"/>
    <property type="match status" value="1"/>
</dbReference>
<evidence type="ECO:0000313" key="12">
    <source>
        <dbReference type="Proteomes" id="UP000053433"/>
    </source>
</evidence>
<feature type="domain" description="CMP/dCMP-type deaminase" evidence="5">
    <location>
        <begin position="2"/>
        <end position="129"/>
    </location>
</feature>
<dbReference type="AlphaFoldDB" id="A0A0D8IWG2"/>
<sequence length="132" mass="14312">MQWKELYDKAAEKLAPRAVSPFIEAGGVAAAILTAAGNVYTGVCIDTACTLGMCAERSAIANMITNGESRIVRLVCVMGDGRVGMPCGACREFMMQLDKDSPGLEILADAETGKTVRLRELMPHWWGAERFR</sequence>
<dbReference type="GO" id="GO:0055086">
    <property type="term" value="P:nucleobase-containing small molecule metabolic process"/>
    <property type="evidence" value="ECO:0007669"/>
    <property type="project" value="UniProtKB-ARBA"/>
</dbReference>
<dbReference type="Proteomes" id="UP000431913">
    <property type="component" value="Unassembled WGS sequence"/>
</dbReference>
<dbReference type="RefSeq" id="WP_009324300.1">
    <property type="nucleotide sequence ID" value="NZ_CAOJUJ010000042.1"/>
</dbReference>
<dbReference type="InterPro" id="IPR002125">
    <property type="entry name" value="CMP_dCMP_dom"/>
</dbReference>
<evidence type="ECO:0000256" key="2">
    <source>
        <dbReference type="ARBA" id="ARBA00022723"/>
    </source>
</evidence>
<name>A0A0D8IWG2_9FIRM</name>
<dbReference type="Proteomes" id="UP000053433">
    <property type="component" value="Unassembled WGS sequence"/>
</dbReference>
<accession>A0A0W7TPK5</accession>
<reference evidence="7 12" key="2">
    <citation type="submission" date="2015-10" db="EMBL/GenBank/DDBJ databases">
        <title>A novel member of the family Ruminococcaceae isolated from human faeces.</title>
        <authorList>
            <person name="Shkoporov A.N."/>
            <person name="Chaplin A.V."/>
            <person name="Motuzova O.V."/>
            <person name="Kafarskaia L.I."/>
            <person name="Efimov B.A."/>
        </authorList>
    </citation>
    <scope>NUCLEOTIDE SEQUENCE [LARGE SCALE GENOMIC DNA]</scope>
    <source>
        <strain evidence="7 12">668</strain>
    </source>
</reference>
<keyword evidence="3 8" id="KW-0378">Hydrolase</keyword>
<protein>
    <submittedName>
        <fullName evidence="6">Cytidine deaminase</fullName>
        <ecNumber evidence="8">3.5.4.5</ecNumber>
    </submittedName>
</protein>
<dbReference type="Gene3D" id="3.40.140.10">
    <property type="entry name" value="Cytidine Deaminase, domain 2"/>
    <property type="match status" value="1"/>
</dbReference>
<dbReference type="EC" id="3.5.4.5" evidence="8"/>
<dbReference type="GO" id="GO:0005829">
    <property type="term" value="C:cytosol"/>
    <property type="evidence" value="ECO:0007669"/>
    <property type="project" value="TreeGrafter"/>
</dbReference>
<evidence type="ECO:0000313" key="14">
    <source>
        <dbReference type="Proteomes" id="UP000449193"/>
    </source>
</evidence>
<dbReference type="PANTHER" id="PTHR11644:SF2">
    <property type="entry name" value="CYTIDINE DEAMINASE"/>
    <property type="match status" value="1"/>
</dbReference>
<comment type="similarity">
    <text evidence="1">Belongs to the cytidine and deoxycytidylate deaminase family.</text>
</comment>
<dbReference type="Proteomes" id="UP000449193">
    <property type="component" value="Unassembled WGS sequence"/>
</dbReference>
<dbReference type="GO" id="GO:0008270">
    <property type="term" value="F:zinc ion binding"/>
    <property type="evidence" value="ECO:0007669"/>
    <property type="project" value="InterPro"/>
</dbReference>
<dbReference type="PROSITE" id="PS51747">
    <property type="entry name" value="CYT_DCMP_DEAMINASES_2"/>
    <property type="match status" value="1"/>
</dbReference>
<dbReference type="GeneID" id="42858040"/>
<dbReference type="EMBL" id="JXXK01000030">
    <property type="protein sequence ID" value="KJF38819.1"/>
    <property type="molecule type" value="Genomic_DNA"/>
</dbReference>
<keyword evidence="11" id="KW-1185">Reference proteome</keyword>
<dbReference type="PROSITE" id="PS00903">
    <property type="entry name" value="CYT_DCMP_DEAMINASES_1"/>
    <property type="match status" value="1"/>
</dbReference>
<dbReference type="NCBIfam" id="NF004064">
    <property type="entry name" value="PRK05578.1"/>
    <property type="match status" value="1"/>
</dbReference>
<organism evidence="6 11">
    <name type="scientific">Ruthenibacterium lactatiformans</name>
    <dbReference type="NCBI Taxonomy" id="1550024"/>
    <lineage>
        <taxon>Bacteria</taxon>
        <taxon>Bacillati</taxon>
        <taxon>Bacillota</taxon>
        <taxon>Clostridia</taxon>
        <taxon>Eubacteriales</taxon>
        <taxon>Oscillospiraceae</taxon>
        <taxon>Ruthenibacterium</taxon>
    </lineage>
</organism>
<dbReference type="EMBL" id="WMZU01000047">
    <property type="protein sequence ID" value="MTS29058.1"/>
    <property type="molecule type" value="Genomic_DNA"/>
</dbReference>
<dbReference type="CDD" id="cd01283">
    <property type="entry name" value="cytidine_deaminase"/>
    <property type="match status" value="1"/>
</dbReference>
<dbReference type="InterPro" id="IPR016192">
    <property type="entry name" value="APOBEC/CMP_deaminase_Zn-bd"/>
</dbReference>
<dbReference type="GO" id="GO:0042802">
    <property type="term" value="F:identical protein binding"/>
    <property type="evidence" value="ECO:0007669"/>
    <property type="project" value="UniProtKB-ARBA"/>
</dbReference>
<evidence type="ECO:0000313" key="11">
    <source>
        <dbReference type="Proteomes" id="UP000032483"/>
    </source>
</evidence>
<reference evidence="14 15" key="3">
    <citation type="journal article" date="2019" name="Nat. Med.">
        <title>A library of human gut bacterial isolates paired with longitudinal multiomics data enables mechanistic microbiome research.</title>
        <authorList>
            <person name="Poyet M."/>
            <person name="Groussin M."/>
            <person name="Gibbons S.M."/>
            <person name="Avila-Pacheco J."/>
            <person name="Jiang X."/>
            <person name="Kearney S.M."/>
            <person name="Perrotta A.R."/>
            <person name="Berdy B."/>
            <person name="Zhao S."/>
            <person name="Lieberman T.D."/>
            <person name="Swanson P.K."/>
            <person name="Smith M."/>
            <person name="Roesemann S."/>
            <person name="Alexander J.E."/>
            <person name="Rich S.A."/>
            <person name="Livny J."/>
            <person name="Vlamakis H."/>
            <person name="Clish C."/>
            <person name="Bullock K."/>
            <person name="Deik A."/>
            <person name="Scott J."/>
            <person name="Pierce K.A."/>
            <person name="Xavier R.J."/>
            <person name="Alm E.J."/>
        </authorList>
    </citation>
    <scope>NUCLEOTIDE SEQUENCE [LARGE SCALE GENOMIC DNA]</scope>
    <source>
        <strain evidence="9 15">BIOML-A4</strain>
        <strain evidence="10 14">BIOML-A7</strain>
    </source>
</reference>
<evidence type="ECO:0000256" key="3">
    <source>
        <dbReference type="ARBA" id="ARBA00022801"/>
    </source>
</evidence>